<accession>A0A4R9IA95</accession>
<dbReference type="EMBL" id="RQFK01000024">
    <property type="protein sequence ID" value="TGK82981.1"/>
    <property type="molecule type" value="Genomic_DNA"/>
</dbReference>
<proteinExistence type="predicted"/>
<sequence>MKKITLTITIFLLNSVINAQTSKPTFETGIRVQKAEFIPYDYSRNVTDAEPFPNVKIQNLRNNTKTINPFFLIYKDLQRGFSIEFDYSKIQIERPNFDNEFLIGNRFYRFKNYLANNERSDIKLNFFFYPSQQLNEYFSFGIGIRKIDRIRNASEHLYSIEEKILSMGPQFVMKSKIPITEKLSINLGLDLYHTQGRRNYSYSSSHYSPQGNYSFLETVKGNGKTIGIFQGYEANVSLKYNFLENFNLAFGYNYNYSYFKYQNLDDYTYYFNFSSASSDYAVQNTKYSNGKEIIRGFYISASTVF</sequence>
<organism evidence="2 3">
    <name type="scientific">Leptospira noumeaensis</name>
    <dbReference type="NCBI Taxonomy" id="2484964"/>
    <lineage>
        <taxon>Bacteria</taxon>
        <taxon>Pseudomonadati</taxon>
        <taxon>Spirochaetota</taxon>
        <taxon>Spirochaetia</taxon>
        <taxon>Leptospirales</taxon>
        <taxon>Leptospiraceae</taxon>
        <taxon>Leptospira</taxon>
    </lineage>
</organism>
<evidence type="ECO:0000313" key="3">
    <source>
        <dbReference type="Proteomes" id="UP000298009"/>
    </source>
</evidence>
<keyword evidence="1" id="KW-0732">Signal</keyword>
<dbReference type="InterPro" id="IPR027614">
    <property type="entry name" value="OMP_Lepto"/>
</dbReference>
<keyword evidence="3" id="KW-1185">Reference proteome</keyword>
<evidence type="ECO:0008006" key="4">
    <source>
        <dbReference type="Google" id="ProtNLM"/>
    </source>
</evidence>
<dbReference type="AlphaFoldDB" id="A0A4R9IA95"/>
<dbReference type="OrthoDB" id="326018at2"/>
<dbReference type="Proteomes" id="UP000298009">
    <property type="component" value="Unassembled WGS sequence"/>
</dbReference>
<comment type="caution">
    <text evidence="2">The sequence shown here is derived from an EMBL/GenBank/DDBJ whole genome shotgun (WGS) entry which is preliminary data.</text>
</comment>
<evidence type="ECO:0000256" key="1">
    <source>
        <dbReference type="SAM" id="SignalP"/>
    </source>
</evidence>
<feature type="signal peptide" evidence="1">
    <location>
        <begin position="1"/>
        <end position="19"/>
    </location>
</feature>
<protein>
    <recommendedName>
        <fullName evidence="4">Porin</fullName>
    </recommendedName>
</protein>
<evidence type="ECO:0000313" key="2">
    <source>
        <dbReference type="EMBL" id="TGK82981.1"/>
    </source>
</evidence>
<dbReference type="RefSeq" id="WP_135601179.1">
    <property type="nucleotide sequence ID" value="NZ_RQFK01000024.1"/>
</dbReference>
<feature type="chain" id="PRO_5020524916" description="Porin" evidence="1">
    <location>
        <begin position="20"/>
        <end position="305"/>
    </location>
</feature>
<name>A0A4R9IA95_9LEPT</name>
<reference evidence="2" key="1">
    <citation type="journal article" date="2019" name="PLoS Negl. Trop. Dis.">
        <title>Revisiting the worldwide diversity of Leptospira species in the environment.</title>
        <authorList>
            <person name="Vincent A.T."/>
            <person name="Schiettekatte O."/>
            <person name="Bourhy P."/>
            <person name="Veyrier F.J."/>
            <person name="Picardeau M."/>
        </authorList>
    </citation>
    <scope>NUCLEOTIDE SEQUENCE [LARGE SCALE GENOMIC DNA]</scope>
    <source>
        <strain evidence="2">201800287</strain>
    </source>
</reference>
<dbReference type="NCBIfam" id="TIGR04327">
    <property type="entry name" value="OMP_LA_2444"/>
    <property type="match status" value="1"/>
</dbReference>
<gene>
    <name evidence="2" type="ORF">EHQ24_08135</name>
</gene>